<gene>
    <name evidence="2" type="ORF">NKR19_g10078</name>
</gene>
<feature type="transmembrane region" description="Helical" evidence="1">
    <location>
        <begin position="12"/>
        <end position="30"/>
    </location>
</feature>
<proteinExistence type="predicted"/>
<accession>A0AA38VFJ9</accession>
<organism evidence="2 3">
    <name type="scientific">Coniochaeta hoffmannii</name>
    <dbReference type="NCBI Taxonomy" id="91930"/>
    <lineage>
        <taxon>Eukaryota</taxon>
        <taxon>Fungi</taxon>
        <taxon>Dikarya</taxon>
        <taxon>Ascomycota</taxon>
        <taxon>Pezizomycotina</taxon>
        <taxon>Sordariomycetes</taxon>
        <taxon>Sordariomycetidae</taxon>
        <taxon>Coniochaetales</taxon>
        <taxon>Coniochaetaceae</taxon>
        <taxon>Coniochaeta</taxon>
    </lineage>
</organism>
<dbReference type="Pfam" id="PF14087">
    <property type="entry name" value="DUF4267"/>
    <property type="match status" value="1"/>
</dbReference>
<evidence type="ECO:0000313" key="3">
    <source>
        <dbReference type="Proteomes" id="UP001174691"/>
    </source>
</evidence>
<sequence length="139" mass="15055">MPYLQASTWRLLGLSVGAGYAGFGIWQVFFPRHAAKTLFEYEASESTEAGKLISVLHQLLGSRDLTLAATIFTFFSLRQERAAGIVIVSGTILCYADAVAIYLRRGLAPALQLFTGASIWAGIGLALMSSRPERVINVT</sequence>
<dbReference type="InterPro" id="IPR025363">
    <property type="entry name" value="DUF4267"/>
</dbReference>
<name>A0AA38VFJ9_9PEZI</name>
<reference evidence="2" key="1">
    <citation type="submission" date="2022-07" db="EMBL/GenBank/DDBJ databases">
        <title>Fungi with potential for degradation of polypropylene.</title>
        <authorList>
            <person name="Gostincar C."/>
        </authorList>
    </citation>
    <scope>NUCLEOTIDE SEQUENCE</scope>
    <source>
        <strain evidence="2">EXF-13287</strain>
    </source>
</reference>
<dbReference type="AlphaFoldDB" id="A0AA38VFJ9"/>
<keyword evidence="1" id="KW-1133">Transmembrane helix</keyword>
<comment type="caution">
    <text evidence="2">The sequence shown here is derived from an EMBL/GenBank/DDBJ whole genome shotgun (WGS) entry which is preliminary data.</text>
</comment>
<dbReference type="EMBL" id="JANBVN010000289">
    <property type="protein sequence ID" value="KAJ9130015.1"/>
    <property type="molecule type" value="Genomic_DNA"/>
</dbReference>
<evidence type="ECO:0000313" key="2">
    <source>
        <dbReference type="EMBL" id="KAJ9130015.1"/>
    </source>
</evidence>
<keyword evidence="3" id="KW-1185">Reference proteome</keyword>
<keyword evidence="1" id="KW-0812">Transmembrane</keyword>
<keyword evidence="1" id="KW-0472">Membrane</keyword>
<protein>
    <submittedName>
        <fullName evidence="2">Uncharacterized protein</fullName>
    </submittedName>
</protein>
<evidence type="ECO:0000256" key="1">
    <source>
        <dbReference type="SAM" id="Phobius"/>
    </source>
</evidence>
<dbReference type="Proteomes" id="UP001174691">
    <property type="component" value="Unassembled WGS sequence"/>
</dbReference>
<feature type="transmembrane region" description="Helical" evidence="1">
    <location>
        <begin position="82"/>
        <end position="103"/>
    </location>
</feature>
<feature type="transmembrane region" description="Helical" evidence="1">
    <location>
        <begin position="109"/>
        <end position="128"/>
    </location>
</feature>